<protein>
    <submittedName>
        <fullName evidence="2">DUF4844 domain-containing protein</fullName>
    </submittedName>
</protein>
<dbReference type="EMBL" id="JBHSMR010000013">
    <property type="protein sequence ID" value="MFC5480418.1"/>
    <property type="molecule type" value="Genomic_DNA"/>
</dbReference>
<dbReference type="Gene3D" id="1.20.1480.40">
    <property type="entry name" value="Uncharacterised protein PF16133, DUF4844"/>
    <property type="match status" value="1"/>
</dbReference>
<sequence>MTRDPLAAVVDAPLFIVPRVLDRLRAYRGQPRLASLAGAGAQLDALLDRLLDGVAAHPTKFWVLQQFQRALQAVEDEDREARKQFRSALEQLMDILGIGSSDGVLGPDHR</sequence>
<comment type="caution">
    <text evidence="2">The sequence shown here is derived from an EMBL/GenBank/DDBJ whole genome shotgun (WGS) entry which is preliminary data.</text>
</comment>
<reference evidence="3" key="1">
    <citation type="journal article" date="2019" name="Int. J. Syst. Evol. Microbiol.">
        <title>The Global Catalogue of Microorganisms (GCM) 10K type strain sequencing project: providing services to taxonomists for standard genome sequencing and annotation.</title>
        <authorList>
            <consortium name="The Broad Institute Genomics Platform"/>
            <consortium name="The Broad Institute Genome Sequencing Center for Infectious Disease"/>
            <person name="Wu L."/>
            <person name="Ma J."/>
        </authorList>
    </citation>
    <scope>NUCLEOTIDE SEQUENCE [LARGE SCALE GENOMIC DNA]</scope>
    <source>
        <strain evidence="3">CCUG 43111</strain>
    </source>
</reference>
<dbReference type="Proteomes" id="UP001596101">
    <property type="component" value="Unassembled WGS sequence"/>
</dbReference>
<organism evidence="2 3">
    <name type="scientific">Massilia suwonensis</name>
    <dbReference type="NCBI Taxonomy" id="648895"/>
    <lineage>
        <taxon>Bacteria</taxon>
        <taxon>Pseudomonadati</taxon>
        <taxon>Pseudomonadota</taxon>
        <taxon>Betaproteobacteria</taxon>
        <taxon>Burkholderiales</taxon>
        <taxon>Oxalobacteraceae</taxon>
        <taxon>Telluria group</taxon>
        <taxon>Massilia</taxon>
    </lineage>
</organism>
<evidence type="ECO:0000313" key="3">
    <source>
        <dbReference type="Proteomes" id="UP001596101"/>
    </source>
</evidence>
<keyword evidence="1" id="KW-0175">Coiled coil</keyword>
<dbReference type="Pfam" id="PF16133">
    <property type="entry name" value="DUF4844"/>
    <property type="match status" value="1"/>
</dbReference>
<evidence type="ECO:0000313" key="2">
    <source>
        <dbReference type="EMBL" id="MFC5480418.1"/>
    </source>
</evidence>
<accession>A0ABW0MQ86</accession>
<dbReference type="InterPro" id="IPR032301">
    <property type="entry name" value="DUF4844"/>
</dbReference>
<keyword evidence="3" id="KW-1185">Reference proteome</keyword>
<feature type="coiled-coil region" evidence="1">
    <location>
        <begin position="64"/>
        <end position="91"/>
    </location>
</feature>
<evidence type="ECO:0000256" key="1">
    <source>
        <dbReference type="SAM" id="Coils"/>
    </source>
</evidence>
<name>A0ABW0MQ86_9BURK</name>
<dbReference type="InterPro" id="IPR038360">
    <property type="entry name" value="DUF4844_sf"/>
</dbReference>
<gene>
    <name evidence="2" type="ORF">ACFPQ5_19630</name>
</gene>
<proteinExistence type="predicted"/>
<dbReference type="RefSeq" id="WP_379759696.1">
    <property type="nucleotide sequence ID" value="NZ_JBHSMR010000013.1"/>
</dbReference>